<dbReference type="InterPro" id="IPR002078">
    <property type="entry name" value="Sigma_54_int"/>
</dbReference>
<dbReference type="PROSITE" id="PS00688">
    <property type="entry name" value="SIGMA54_INTERACT_3"/>
    <property type="match status" value="1"/>
</dbReference>
<evidence type="ECO:0000256" key="11">
    <source>
        <dbReference type="ARBA" id="ARBA00023159"/>
    </source>
</evidence>
<dbReference type="InParanoid" id="A0A3M0CH38"/>
<evidence type="ECO:0000256" key="17">
    <source>
        <dbReference type="PROSITE-ProRule" id="PRU00169"/>
    </source>
</evidence>
<dbReference type="FunCoup" id="A0A3M0CH38">
    <property type="interactions" value="317"/>
</dbReference>
<sequence>MAMTAPLVLIVEDEATQLRILESVVSRAGYRVCTAMRGADALAKVDADSPPDVVLLDLMLPDMTGIDVLKTVRPAHPDLPVVMLTAKSSITTVVDAMRTGATDFLVKPASAERIRASLAAALNTASLVGEIAAMEDGGTRPGLAGLIGDSPAMTAAKTLAEKAAGTAIPVLIEGESGVGKEVFARAIHAAGDRAGGPFVAVNCGAIPENLVESILFGHEKGAFTGATEKRRGKFVEASGGTLFLDEVGELPLEIQVKLLRALQEQEIDPVGSRDSVKVDIRVISATNRHLYDLVATGAFREDLYYRLNVFPITLPPLRERREDIPALVRHFLARIADMEDVGLKSAGRDVIALLQHYDWPGNIRQLQNALFRAVILSDGTRLGPDDFPHMGDRTTQTQAPGALSPASRPLAGTWPGRAGQDGAPASRPADAHLSLVDPNGDFLPLAELEARILAAAIEKYQGRLAEVARRLKIGRSTLYRKVADYGLETDVRDGRR</sequence>
<dbReference type="InterPro" id="IPR002197">
    <property type="entry name" value="HTH_Fis"/>
</dbReference>
<feature type="domain" description="Response regulatory" evidence="20">
    <location>
        <begin position="7"/>
        <end position="122"/>
    </location>
</feature>
<dbReference type="SUPFAM" id="SSF46689">
    <property type="entry name" value="Homeodomain-like"/>
    <property type="match status" value="1"/>
</dbReference>
<dbReference type="PROSITE" id="PS50110">
    <property type="entry name" value="RESPONSE_REGULATORY"/>
    <property type="match status" value="1"/>
</dbReference>
<dbReference type="InterPro" id="IPR027417">
    <property type="entry name" value="P-loop_NTPase"/>
</dbReference>
<dbReference type="InterPro" id="IPR025943">
    <property type="entry name" value="Sigma_54_int_dom_ATP-bd_2"/>
</dbReference>
<evidence type="ECO:0000259" key="19">
    <source>
        <dbReference type="PROSITE" id="PS50045"/>
    </source>
</evidence>
<keyword evidence="22" id="KW-1185">Reference proteome</keyword>
<evidence type="ECO:0000256" key="5">
    <source>
        <dbReference type="ARBA" id="ARBA00022553"/>
    </source>
</evidence>
<feature type="modified residue" description="4-aspartylphosphate" evidence="17">
    <location>
        <position position="57"/>
    </location>
</feature>
<dbReference type="EMBL" id="REFR01000011">
    <property type="protein sequence ID" value="RMB07830.1"/>
    <property type="molecule type" value="Genomic_DNA"/>
</dbReference>
<evidence type="ECO:0000256" key="2">
    <source>
        <dbReference type="ARBA" id="ARBA00019059"/>
    </source>
</evidence>
<dbReference type="InterPro" id="IPR003593">
    <property type="entry name" value="AAA+_ATPase"/>
</dbReference>
<dbReference type="Proteomes" id="UP000271227">
    <property type="component" value="Unassembled WGS sequence"/>
</dbReference>
<dbReference type="CDD" id="cd00009">
    <property type="entry name" value="AAA"/>
    <property type="match status" value="1"/>
</dbReference>
<keyword evidence="8" id="KW-0902">Two-component regulatory system</keyword>
<dbReference type="InterPro" id="IPR001789">
    <property type="entry name" value="Sig_transdc_resp-reg_receiver"/>
</dbReference>
<dbReference type="Pfam" id="PF02954">
    <property type="entry name" value="HTH_8"/>
    <property type="match status" value="1"/>
</dbReference>
<evidence type="ECO:0000256" key="16">
    <source>
        <dbReference type="ARBA" id="ARBA00043886"/>
    </source>
</evidence>
<dbReference type="PROSITE" id="PS00675">
    <property type="entry name" value="SIGMA54_INTERACT_1"/>
    <property type="match status" value="1"/>
</dbReference>
<dbReference type="PANTHER" id="PTHR32071:SF95">
    <property type="entry name" value="DNA-BINDING TRANSCRIPTIONAL REGULATOR NTRC"/>
    <property type="match status" value="1"/>
</dbReference>
<keyword evidence="6" id="KW-0547">Nucleotide-binding</keyword>
<comment type="function">
    <text evidence="16">Member of the two-component regulatory system NtrB/NtrC, which controls expression of the nitrogen-regulated (ntr) genes in response to nitrogen limitation. Phosphorylated NtrC binds directly to DNA and stimulates the formation of open promoter-sigma54-RNA polymerase complexes.</text>
</comment>
<evidence type="ECO:0000256" key="9">
    <source>
        <dbReference type="ARBA" id="ARBA00023015"/>
    </source>
</evidence>
<evidence type="ECO:0000256" key="7">
    <source>
        <dbReference type="ARBA" id="ARBA00022840"/>
    </source>
</evidence>
<evidence type="ECO:0000256" key="6">
    <source>
        <dbReference type="ARBA" id="ARBA00022741"/>
    </source>
</evidence>
<evidence type="ECO:0000256" key="12">
    <source>
        <dbReference type="ARBA" id="ARBA00023163"/>
    </source>
</evidence>
<evidence type="ECO:0000256" key="10">
    <source>
        <dbReference type="ARBA" id="ARBA00023125"/>
    </source>
</evidence>
<comment type="caution">
    <text evidence="21">The sequence shown here is derived from an EMBL/GenBank/DDBJ whole genome shotgun (WGS) entry which is preliminary data.</text>
</comment>
<dbReference type="SMART" id="SM00448">
    <property type="entry name" value="REC"/>
    <property type="match status" value="1"/>
</dbReference>
<keyword evidence="10 21" id="KW-0238">DNA-binding</keyword>
<evidence type="ECO:0000313" key="21">
    <source>
        <dbReference type="EMBL" id="RMB07830.1"/>
    </source>
</evidence>
<dbReference type="GO" id="GO:0043565">
    <property type="term" value="F:sequence-specific DNA binding"/>
    <property type="evidence" value="ECO:0007669"/>
    <property type="project" value="InterPro"/>
</dbReference>
<evidence type="ECO:0000259" key="20">
    <source>
        <dbReference type="PROSITE" id="PS50110"/>
    </source>
</evidence>
<evidence type="ECO:0000313" key="22">
    <source>
        <dbReference type="Proteomes" id="UP000271227"/>
    </source>
</evidence>
<dbReference type="GO" id="GO:0005737">
    <property type="term" value="C:cytoplasm"/>
    <property type="evidence" value="ECO:0007669"/>
    <property type="project" value="UniProtKB-SubCell"/>
</dbReference>
<dbReference type="Pfam" id="PF00158">
    <property type="entry name" value="Sigma54_activat"/>
    <property type="match status" value="1"/>
</dbReference>
<dbReference type="InterPro" id="IPR009057">
    <property type="entry name" value="Homeodomain-like_sf"/>
</dbReference>
<keyword evidence="4" id="KW-0678">Repressor</keyword>
<evidence type="ECO:0000256" key="18">
    <source>
        <dbReference type="SAM" id="MobiDB-lite"/>
    </source>
</evidence>
<dbReference type="InterPro" id="IPR011006">
    <property type="entry name" value="CheY-like_superfamily"/>
</dbReference>
<keyword evidence="5 17" id="KW-0597">Phosphoprotein</keyword>
<evidence type="ECO:0000256" key="14">
    <source>
        <dbReference type="ARBA" id="ARBA00029881"/>
    </source>
</evidence>
<comment type="subcellular location">
    <subcellularLocation>
        <location evidence="1">Cytoplasm</location>
    </subcellularLocation>
</comment>
<reference evidence="21 22" key="1">
    <citation type="submission" date="2018-10" db="EMBL/GenBank/DDBJ databases">
        <title>Genomic Encyclopedia of Archaeal and Bacterial Type Strains, Phase II (KMG-II): from individual species to whole genera.</title>
        <authorList>
            <person name="Goeker M."/>
        </authorList>
    </citation>
    <scope>NUCLEOTIDE SEQUENCE [LARGE SCALE GENOMIC DNA]</scope>
    <source>
        <strain evidence="21 22">DSM 25217</strain>
    </source>
</reference>
<dbReference type="Gene3D" id="1.10.10.60">
    <property type="entry name" value="Homeodomain-like"/>
    <property type="match status" value="1"/>
</dbReference>
<dbReference type="GO" id="GO:0000160">
    <property type="term" value="P:phosphorelay signal transduction system"/>
    <property type="evidence" value="ECO:0007669"/>
    <property type="project" value="UniProtKB-KW"/>
</dbReference>
<dbReference type="FunFam" id="3.40.50.300:FF:000006">
    <property type="entry name" value="DNA-binding transcriptional regulator NtrC"/>
    <property type="match status" value="1"/>
</dbReference>
<evidence type="ECO:0000256" key="1">
    <source>
        <dbReference type="ARBA" id="ARBA00004496"/>
    </source>
</evidence>
<dbReference type="Gene3D" id="1.10.8.60">
    <property type="match status" value="1"/>
</dbReference>
<evidence type="ECO:0000256" key="8">
    <source>
        <dbReference type="ARBA" id="ARBA00023012"/>
    </source>
</evidence>
<dbReference type="Pfam" id="PF25601">
    <property type="entry name" value="AAA_lid_14"/>
    <property type="match status" value="1"/>
</dbReference>
<dbReference type="AlphaFoldDB" id="A0A3M0CH38"/>
<dbReference type="RefSeq" id="WP_245999029.1">
    <property type="nucleotide sequence ID" value="NZ_REFR01000011.1"/>
</dbReference>
<dbReference type="Pfam" id="PF00072">
    <property type="entry name" value="Response_reg"/>
    <property type="match status" value="1"/>
</dbReference>
<dbReference type="PROSITE" id="PS50045">
    <property type="entry name" value="SIGMA54_INTERACT_4"/>
    <property type="match status" value="1"/>
</dbReference>
<dbReference type="InterPro" id="IPR025662">
    <property type="entry name" value="Sigma_54_int_dom_ATP-bd_1"/>
</dbReference>
<name>A0A3M0CH38_9PROT</name>
<dbReference type="SUPFAM" id="SSF52172">
    <property type="entry name" value="CheY-like"/>
    <property type="match status" value="1"/>
</dbReference>
<keyword evidence="11" id="KW-0010">Activator</keyword>
<proteinExistence type="predicted"/>
<dbReference type="SUPFAM" id="SSF52540">
    <property type="entry name" value="P-loop containing nucleoside triphosphate hydrolases"/>
    <property type="match status" value="1"/>
</dbReference>
<evidence type="ECO:0000256" key="15">
    <source>
        <dbReference type="ARBA" id="ARBA00031910"/>
    </source>
</evidence>
<dbReference type="PANTHER" id="PTHR32071">
    <property type="entry name" value="TRANSCRIPTIONAL REGULATORY PROTEIN"/>
    <property type="match status" value="1"/>
</dbReference>
<keyword evidence="12" id="KW-0804">Transcription</keyword>
<evidence type="ECO:0000256" key="3">
    <source>
        <dbReference type="ARBA" id="ARBA00022490"/>
    </source>
</evidence>
<dbReference type="InterPro" id="IPR025944">
    <property type="entry name" value="Sigma_54_int_dom_CS"/>
</dbReference>
<feature type="region of interest" description="Disordered" evidence="18">
    <location>
        <begin position="385"/>
        <end position="429"/>
    </location>
</feature>
<keyword evidence="9" id="KW-0805">Transcription regulation</keyword>
<dbReference type="Gene3D" id="3.40.50.300">
    <property type="entry name" value="P-loop containing nucleotide triphosphate hydrolases"/>
    <property type="match status" value="1"/>
</dbReference>
<dbReference type="GO" id="GO:0005524">
    <property type="term" value="F:ATP binding"/>
    <property type="evidence" value="ECO:0007669"/>
    <property type="project" value="UniProtKB-KW"/>
</dbReference>
<organism evidence="21 22">
    <name type="scientific">Eilatimonas milleporae</name>
    <dbReference type="NCBI Taxonomy" id="911205"/>
    <lineage>
        <taxon>Bacteria</taxon>
        <taxon>Pseudomonadati</taxon>
        <taxon>Pseudomonadota</taxon>
        <taxon>Alphaproteobacteria</taxon>
        <taxon>Kordiimonadales</taxon>
        <taxon>Kordiimonadaceae</taxon>
        <taxon>Eilatimonas</taxon>
    </lineage>
</organism>
<gene>
    <name evidence="21" type="ORF">BXY39_1922</name>
</gene>
<dbReference type="PRINTS" id="PR01590">
    <property type="entry name" value="HTHFIS"/>
</dbReference>
<feature type="domain" description="Sigma-54 factor interaction" evidence="19">
    <location>
        <begin position="146"/>
        <end position="375"/>
    </location>
</feature>
<evidence type="ECO:0000256" key="13">
    <source>
        <dbReference type="ARBA" id="ARBA00023231"/>
    </source>
</evidence>
<dbReference type="InterPro" id="IPR058031">
    <property type="entry name" value="AAA_lid_NorR"/>
</dbReference>
<keyword evidence="3" id="KW-0963">Cytoplasm</keyword>
<dbReference type="SMART" id="SM00382">
    <property type="entry name" value="AAA"/>
    <property type="match status" value="1"/>
</dbReference>
<accession>A0A3M0CH38</accession>
<dbReference type="GO" id="GO:0006355">
    <property type="term" value="P:regulation of DNA-templated transcription"/>
    <property type="evidence" value="ECO:0007669"/>
    <property type="project" value="InterPro"/>
</dbReference>
<dbReference type="PROSITE" id="PS00676">
    <property type="entry name" value="SIGMA54_INTERACT_2"/>
    <property type="match status" value="1"/>
</dbReference>
<keyword evidence="13" id="KW-0535">Nitrogen fixation</keyword>
<dbReference type="Gene3D" id="3.40.50.2300">
    <property type="match status" value="1"/>
</dbReference>
<evidence type="ECO:0000256" key="4">
    <source>
        <dbReference type="ARBA" id="ARBA00022491"/>
    </source>
</evidence>
<protein>
    <recommendedName>
        <fullName evidence="2">DNA-binding transcriptional regulator NtrC</fullName>
    </recommendedName>
    <alternativeName>
        <fullName evidence="14">Nitrogen regulation protein NR(I)</fullName>
    </alternativeName>
    <alternativeName>
        <fullName evidence="15">Nitrogen regulator I</fullName>
    </alternativeName>
</protein>
<keyword evidence="7" id="KW-0067">ATP-binding</keyword>